<proteinExistence type="inferred from homology"/>
<evidence type="ECO:0000313" key="6">
    <source>
        <dbReference type="EMBL" id="RJT75749.1"/>
    </source>
</evidence>
<gene>
    <name evidence="6" type="ORF">D6T63_17300</name>
</gene>
<name>A0A3A5M9S6_9MICC</name>
<evidence type="ECO:0000256" key="4">
    <source>
        <dbReference type="ARBA" id="ARBA00022729"/>
    </source>
</evidence>
<dbReference type="Proteomes" id="UP000272560">
    <property type="component" value="Unassembled WGS sequence"/>
</dbReference>
<evidence type="ECO:0000256" key="5">
    <source>
        <dbReference type="SAM" id="SignalP"/>
    </source>
</evidence>
<dbReference type="InterPro" id="IPR038404">
    <property type="entry name" value="TRAP_DctP_sf"/>
</dbReference>
<dbReference type="PANTHER" id="PTHR33376">
    <property type="match status" value="1"/>
</dbReference>
<comment type="subcellular location">
    <subcellularLocation>
        <location evidence="1">Cell envelope</location>
    </subcellularLocation>
</comment>
<dbReference type="PANTHER" id="PTHR33376:SF4">
    <property type="entry name" value="SIALIC ACID-BINDING PERIPLASMIC PROTEIN SIAP"/>
    <property type="match status" value="1"/>
</dbReference>
<keyword evidence="4 5" id="KW-0732">Signal</keyword>
<dbReference type="InterPro" id="IPR018389">
    <property type="entry name" value="DctP_fam"/>
</dbReference>
<dbReference type="GO" id="GO:0030288">
    <property type="term" value="C:outer membrane-bounded periplasmic space"/>
    <property type="evidence" value="ECO:0007669"/>
    <property type="project" value="InterPro"/>
</dbReference>
<dbReference type="NCBIfam" id="TIGR00787">
    <property type="entry name" value="dctP"/>
    <property type="match status" value="1"/>
</dbReference>
<dbReference type="EMBL" id="QZVT01000014">
    <property type="protein sequence ID" value="RJT75749.1"/>
    <property type="molecule type" value="Genomic_DNA"/>
</dbReference>
<dbReference type="Gene3D" id="3.40.190.170">
    <property type="entry name" value="Bacterial extracellular solute-binding protein, family 7"/>
    <property type="match status" value="1"/>
</dbReference>
<dbReference type="OrthoDB" id="9815946at2"/>
<dbReference type="InterPro" id="IPR004682">
    <property type="entry name" value="TRAP_DctP"/>
</dbReference>
<dbReference type="SUPFAM" id="SSF53850">
    <property type="entry name" value="Periplasmic binding protein-like II"/>
    <property type="match status" value="1"/>
</dbReference>
<dbReference type="AlphaFoldDB" id="A0A3A5M9S6"/>
<comment type="caution">
    <text evidence="6">The sequence shown here is derived from an EMBL/GenBank/DDBJ whole genome shotgun (WGS) entry which is preliminary data.</text>
</comment>
<accession>A0A3A5M9S6</accession>
<protein>
    <submittedName>
        <fullName evidence="6">DctP family TRAP transporter solute-binding subunit</fullName>
    </submittedName>
</protein>
<evidence type="ECO:0000256" key="2">
    <source>
        <dbReference type="ARBA" id="ARBA00009023"/>
    </source>
</evidence>
<dbReference type="GO" id="GO:0055085">
    <property type="term" value="P:transmembrane transport"/>
    <property type="evidence" value="ECO:0007669"/>
    <property type="project" value="InterPro"/>
</dbReference>
<dbReference type="NCBIfam" id="NF037995">
    <property type="entry name" value="TRAP_S1"/>
    <property type="match status" value="1"/>
</dbReference>
<sequence length="349" mass="37565">MTLETHPTNNSTGRRRNRKIVLGVAAAAALLLSGCNVGAPVDRDSVEEVDTEAKTLRLAHVYDAGHPVEECGVATLKEELQGSGLQIQSFPSAQLGNESELLEQVASGSLDMAVAGPSFLGVWEENAAVLDAAYLFDDVDHFVETANGEEMQTVFDDLYESSDIKVLSSWYYGTRHVTANKEISSAADFAGLKIRTPNAPLYLTNIGAMGGTATPMALDEVYLALQQGVIDAQENPIPTIATAKFNEVQDYINLTGHMVQGVEITTGRTVYEGLTDDESSALEGAMQTAADATRECVEEQEQSILEEWKAGSGIQVNEDVDRDSLAAAAGEAMRQQPWGDLYEQIQASR</sequence>
<dbReference type="RefSeq" id="WP_120150395.1">
    <property type="nucleotide sequence ID" value="NZ_QZVT01000014.1"/>
</dbReference>
<feature type="chain" id="PRO_5017281160" evidence="5">
    <location>
        <begin position="40"/>
        <end position="349"/>
    </location>
</feature>
<dbReference type="Pfam" id="PF03480">
    <property type="entry name" value="DctP"/>
    <property type="match status" value="1"/>
</dbReference>
<reference evidence="6 7" key="1">
    <citation type="submission" date="2018-09" db="EMBL/GenBank/DDBJ databases">
        <title>Novel species of Arthrobacter.</title>
        <authorList>
            <person name="Liu Q."/>
            <person name="Xin Y.-H."/>
        </authorList>
    </citation>
    <scope>NUCLEOTIDE SEQUENCE [LARGE SCALE GENOMIC DNA]</scope>
    <source>
        <strain evidence="6 7">Hz2</strain>
    </source>
</reference>
<organism evidence="6 7">
    <name type="scientific">Arthrobacter cheniae</name>
    <dbReference type="NCBI Taxonomy" id="1258888"/>
    <lineage>
        <taxon>Bacteria</taxon>
        <taxon>Bacillati</taxon>
        <taxon>Actinomycetota</taxon>
        <taxon>Actinomycetes</taxon>
        <taxon>Micrococcales</taxon>
        <taxon>Micrococcaceae</taxon>
        <taxon>Arthrobacter</taxon>
    </lineage>
</organism>
<dbReference type="CDD" id="cd13672">
    <property type="entry name" value="PBP2_TRAP_Siap"/>
    <property type="match status" value="1"/>
</dbReference>
<evidence type="ECO:0000256" key="1">
    <source>
        <dbReference type="ARBA" id="ARBA00004196"/>
    </source>
</evidence>
<evidence type="ECO:0000256" key="3">
    <source>
        <dbReference type="ARBA" id="ARBA00022448"/>
    </source>
</evidence>
<comment type="similarity">
    <text evidence="2">Belongs to the bacterial solute-binding protein 7 family.</text>
</comment>
<evidence type="ECO:0000313" key="7">
    <source>
        <dbReference type="Proteomes" id="UP000272560"/>
    </source>
</evidence>
<feature type="signal peptide" evidence="5">
    <location>
        <begin position="1"/>
        <end position="39"/>
    </location>
</feature>
<keyword evidence="7" id="KW-1185">Reference proteome</keyword>
<keyword evidence="3" id="KW-0813">Transport</keyword>